<keyword evidence="2" id="KW-1185">Reference proteome</keyword>
<protein>
    <submittedName>
        <fullName evidence="1">Uncharacterized protein</fullName>
    </submittedName>
</protein>
<dbReference type="EMBL" id="VXIV02000766">
    <property type="protein sequence ID" value="KAF6036192.1"/>
    <property type="molecule type" value="Genomic_DNA"/>
</dbReference>
<evidence type="ECO:0000313" key="2">
    <source>
        <dbReference type="Proteomes" id="UP000593567"/>
    </source>
</evidence>
<sequence>MIKVAALPNGENIEMAEIMVESYKRIFEGVDPSLPLLSIAITGEMRSGKSFLLNLFLIYMRYIRNQVL</sequence>
<dbReference type="Proteomes" id="UP000593567">
    <property type="component" value="Unassembled WGS sequence"/>
</dbReference>
<gene>
    <name evidence="1" type="ORF">EB796_005505</name>
</gene>
<accession>A0A7J7KC29</accession>
<evidence type="ECO:0000313" key="1">
    <source>
        <dbReference type="EMBL" id="KAF6036192.1"/>
    </source>
</evidence>
<comment type="caution">
    <text evidence="1">The sequence shown here is derived from an EMBL/GenBank/DDBJ whole genome shotgun (WGS) entry which is preliminary data.</text>
</comment>
<proteinExistence type="predicted"/>
<organism evidence="1 2">
    <name type="scientific">Bugula neritina</name>
    <name type="common">Brown bryozoan</name>
    <name type="synonym">Sertularia neritina</name>
    <dbReference type="NCBI Taxonomy" id="10212"/>
    <lineage>
        <taxon>Eukaryota</taxon>
        <taxon>Metazoa</taxon>
        <taxon>Spiralia</taxon>
        <taxon>Lophotrochozoa</taxon>
        <taxon>Bryozoa</taxon>
        <taxon>Gymnolaemata</taxon>
        <taxon>Cheilostomatida</taxon>
        <taxon>Flustrina</taxon>
        <taxon>Buguloidea</taxon>
        <taxon>Bugulidae</taxon>
        <taxon>Bugula</taxon>
    </lineage>
</organism>
<reference evidence="1" key="1">
    <citation type="submission" date="2020-06" db="EMBL/GenBank/DDBJ databases">
        <title>Draft genome of Bugula neritina, a colonial animal packing powerful symbionts and potential medicines.</title>
        <authorList>
            <person name="Rayko M."/>
        </authorList>
    </citation>
    <scope>NUCLEOTIDE SEQUENCE [LARGE SCALE GENOMIC DNA]</scope>
    <source>
        <strain evidence="1">Kwan_BN1</strain>
    </source>
</reference>
<dbReference type="Gene3D" id="3.40.50.300">
    <property type="entry name" value="P-loop containing nucleotide triphosphate hydrolases"/>
    <property type="match status" value="1"/>
</dbReference>
<dbReference type="AlphaFoldDB" id="A0A7J7KC29"/>
<name>A0A7J7KC29_BUGNE</name>
<dbReference type="InterPro" id="IPR027417">
    <property type="entry name" value="P-loop_NTPase"/>
</dbReference>